<dbReference type="PROSITE" id="PS00284">
    <property type="entry name" value="SERPIN"/>
    <property type="match status" value="1"/>
</dbReference>
<dbReference type="InterPro" id="IPR000215">
    <property type="entry name" value="Serpin_fam"/>
</dbReference>
<feature type="region of interest" description="Disordered" evidence="2">
    <location>
        <begin position="81"/>
        <end position="115"/>
    </location>
</feature>
<dbReference type="Gene3D" id="3.30.497.10">
    <property type="entry name" value="Antithrombin, subunit I, domain 2"/>
    <property type="match status" value="1"/>
</dbReference>
<keyword evidence="5" id="KW-1185">Reference proteome</keyword>
<evidence type="ECO:0000259" key="3">
    <source>
        <dbReference type="SMART" id="SM00093"/>
    </source>
</evidence>
<accession>A0A4Z2IQI4</accession>
<organism evidence="4 5">
    <name type="scientific">Liparis tanakae</name>
    <name type="common">Tanaka's snailfish</name>
    <dbReference type="NCBI Taxonomy" id="230148"/>
    <lineage>
        <taxon>Eukaryota</taxon>
        <taxon>Metazoa</taxon>
        <taxon>Chordata</taxon>
        <taxon>Craniata</taxon>
        <taxon>Vertebrata</taxon>
        <taxon>Euteleostomi</taxon>
        <taxon>Actinopterygii</taxon>
        <taxon>Neopterygii</taxon>
        <taxon>Teleostei</taxon>
        <taxon>Neoteleostei</taxon>
        <taxon>Acanthomorphata</taxon>
        <taxon>Eupercaria</taxon>
        <taxon>Perciformes</taxon>
        <taxon>Cottioidei</taxon>
        <taxon>Cottales</taxon>
        <taxon>Liparidae</taxon>
        <taxon>Liparis</taxon>
    </lineage>
</organism>
<dbReference type="InterPro" id="IPR036186">
    <property type="entry name" value="Serpin_sf"/>
</dbReference>
<dbReference type="InterPro" id="IPR023795">
    <property type="entry name" value="Serpin_CS"/>
</dbReference>
<dbReference type="Pfam" id="PF00079">
    <property type="entry name" value="Serpin"/>
    <property type="match status" value="1"/>
</dbReference>
<evidence type="ECO:0000256" key="1">
    <source>
        <dbReference type="RuleBase" id="RU000411"/>
    </source>
</evidence>
<dbReference type="PANTHER" id="PTHR11461:SF289">
    <property type="entry name" value="ALPHA-1-ANTITRYPSIN-RELATED PROTEIN"/>
    <property type="match status" value="1"/>
</dbReference>
<dbReference type="AlphaFoldDB" id="A0A4Z2IQI4"/>
<name>A0A4Z2IQI4_9TELE</name>
<dbReference type="GO" id="GO:0005615">
    <property type="term" value="C:extracellular space"/>
    <property type="evidence" value="ECO:0007669"/>
    <property type="project" value="InterPro"/>
</dbReference>
<reference evidence="4 5" key="1">
    <citation type="submission" date="2019-03" db="EMBL/GenBank/DDBJ databases">
        <title>First draft genome of Liparis tanakae, snailfish: a comprehensive survey of snailfish specific genes.</title>
        <authorList>
            <person name="Kim W."/>
            <person name="Song I."/>
            <person name="Jeong J.-H."/>
            <person name="Kim D."/>
            <person name="Kim S."/>
            <person name="Ryu S."/>
            <person name="Song J.Y."/>
            <person name="Lee S.K."/>
        </authorList>
    </citation>
    <scope>NUCLEOTIDE SEQUENCE [LARGE SCALE GENOMIC DNA]</scope>
    <source>
        <tissue evidence="4">Muscle</tissue>
    </source>
</reference>
<dbReference type="OrthoDB" id="671595at2759"/>
<comment type="caution">
    <text evidence="4">The sequence shown here is derived from an EMBL/GenBank/DDBJ whole genome shotgun (WGS) entry which is preliminary data.</text>
</comment>
<dbReference type="Proteomes" id="UP000314294">
    <property type="component" value="Unassembled WGS sequence"/>
</dbReference>
<dbReference type="Gene3D" id="2.30.39.10">
    <property type="entry name" value="Alpha-1-antitrypsin, domain 1"/>
    <property type="match status" value="1"/>
</dbReference>
<feature type="domain" description="Serpin" evidence="3">
    <location>
        <begin position="20"/>
        <end position="228"/>
    </location>
</feature>
<gene>
    <name evidence="4" type="primary">SERPINA2</name>
    <name evidence="4" type="ORF">EYF80_009500</name>
</gene>
<protein>
    <submittedName>
        <fullName evidence="4">Putative alpha-1-antitrypsin-related protein</fullName>
    </submittedName>
</protein>
<sequence>MPDFTTPSVYTTTEGTLDHHSLCHHLPLSRGMSACSALGFSSRELAAASRAGASDQRSLEMTSPDKCSSDSSPALWLHLGPLTHTSPRRQPVQESGAGVDEGLGREEEEEEETGSRVKEVRRAEIRFPKFQLRKTYSLERLLRSAGVTAVFSPSADFSGISQKTLKLTKAPHEVMLEVEETKSEDGGRPDIMLDFSVPTRITFNRPFLLIVYDDLTGLVLLMGRVTDPTAGCRPECVDRSV</sequence>
<evidence type="ECO:0000256" key="2">
    <source>
        <dbReference type="SAM" id="MobiDB-lite"/>
    </source>
</evidence>
<dbReference type="SUPFAM" id="SSF56574">
    <property type="entry name" value="Serpins"/>
    <property type="match status" value="1"/>
</dbReference>
<dbReference type="SMART" id="SM00093">
    <property type="entry name" value="SERPIN"/>
    <property type="match status" value="1"/>
</dbReference>
<dbReference type="InterPro" id="IPR042185">
    <property type="entry name" value="Serpin_sf_2"/>
</dbReference>
<dbReference type="PANTHER" id="PTHR11461">
    <property type="entry name" value="SERINE PROTEASE INHIBITOR, SERPIN"/>
    <property type="match status" value="1"/>
</dbReference>
<proteinExistence type="inferred from homology"/>
<dbReference type="InterPro" id="IPR042178">
    <property type="entry name" value="Serpin_sf_1"/>
</dbReference>
<dbReference type="GO" id="GO:0004867">
    <property type="term" value="F:serine-type endopeptidase inhibitor activity"/>
    <property type="evidence" value="ECO:0007669"/>
    <property type="project" value="InterPro"/>
</dbReference>
<dbReference type="EMBL" id="SRLO01000056">
    <property type="protein sequence ID" value="TNN80175.1"/>
    <property type="molecule type" value="Genomic_DNA"/>
</dbReference>
<evidence type="ECO:0000313" key="5">
    <source>
        <dbReference type="Proteomes" id="UP000314294"/>
    </source>
</evidence>
<comment type="similarity">
    <text evidence="1">Belongs to the serpin family.</text>
</comment>
<dbReference type="Gene3D" id="2.10.310.10">
    <property type="entry name" value="Serpins superfamily"/>
    <property type="match status" value="1"/>
</dbReference>
<evidence type="ECO:0000313" key="4">
    <source>
        <dbReference type="EMBL" id="TNN80175.1"/>
    </source>
</evidence>
<dbReference type="InterPro" id="IPR023796">
    <property type="entry name" value="Serpin_dom"/>
</dbReference>